<dbReference type="VEuPathDB" id="MicrosporidiaDB:VCUG_01567"/>
<dbReference type="EMBL" id="GL877428">
    <property type="protein sequence ID" value="ELA46948.1"/>
    <property type="molecule type" value="Genomic_DNA"/>
</dbReference>
<evidence type="ECO:0000313" key="2">
    <source>
        <dbReference type="Proteomes" id="UP000011081"/>
    </source>
</evidence>
<sequence length="195" mass="22052">MPVLNEITLEVRFSRTHANVLEGLMFCSLSTPHRSVSKRIGALLRFVCTMRFDLRFIYDPSSALITRSCQSLVSAVLSCRSLRNHQNFVISFTSLRIPSSDMARSCLTPITSTICKHIVPMDRFVLARSTHAHRQMSTNRLKKQQTSIHHPSYRCCLLSTALYSSVNTSRTIARETNHVKHQTQNISSSIKAAQT</sequence>
<dbReference type="GeneID" id="19879443"/>
<protein>
    <submittedName>
        <fullName evidence="1">Uncharacterized protein</fullName>
    </submittedName>
</protein>
<keyword evidence="2" id="KW-1185">Reference proteome</keyword>
<dbReference type="AlphaFoldDB" id="L2GUI7"/>
<name>L2GUI7_VAVCU</name>
<dbReference type="HOGENOM" id="CLU_1397293_0_0_1"/>
<dbReference type="InParanoid" id="L2GUI7"/>
<proteinExistence type="predicted"/>
<accession>L2GUI7</accession>
<dbReference type="RefSeq" id="XP_008074584.1">
    <property type="nucleotide sequence ID" value="XM_008076393.1"/>
</dbReference>
<gene>
    <name evidence="1" type="ORF">VCUG_01567</name>
</gene>
<reference evidence="2" key="1">
    <citation type="submission" date="2011-03" db="EMBL/GenBank/DDBJ databases">
        <title>The genome sequence of Vavraia culicis strain floridensis.</title>
        <authorList>
            <consortium name="The Broad Institute Genome Sequencing Platform"/>
            <person name="Cuomo C."/>
            <person name="Becnel J."/>
            <person name="Sanscrainte N."/>
            <person name="Young S.K."/>
            <person name="Zeng Q."/>
            <person name="Gargeya S."/>
            <person name="Fitzgerald M."/>
            <person name="Haas B."/>
            <person name="Abouelleil A."/>
            <person name="Alvarado L."/>
            <person name="Arachchi H.M."/>
            <person name="Berlin A."/>
            <person name="Chapman S.B."/>
            <person name="Gearin G."/>
            <person name="Goldberg J."/>
            <person name="Griggs A."/>
            <person name="Gujja S."/>
            <person name="Hansen M."/>
            <person name="Heiman D."/>
            <person name="Howarth C."/>
            <person name="Larimer J."/>
            <person name="Lui A."/>
            <person name="MacDonald P.J.P."/>
            <person name="McCowen C."/>
            <person name="Montmayeur A."/>
            <person name="Murphy C."/>
            <person name="Neiman D."/>
            <person name="Pearson M."/>
            <person name="Priest M."/>
            <person name="Roberts A."/>
            <person name="Saif S."/>
            <person name="Shea T."/>
            <person name="Sisk P."/>
            <person name="Stolte C."/>
            <person name="Sykes S."/>
            <person name="Wortman J."/>
            <person name="Nusbaum C."/>
            <person name="Birren B."/>
        </authorList>
    </citation>
    <scope>NUCLEOTIDE SEQUENCE [LARGE SCALE GENOMIC DNA]</scope>
    <source>
        <strain evidence="2">floridensis</strain>
    </source>
</reference>
<organism evidence="1 2">
    <name type="scientific">Vavraia culicis (isolate floridensis)</name>
    <name type="common">Microsporidian parasite</name>
    <dbReference type="NCBI Taxonomy" id="948595"/>
    <lineage>
        <taxon>Eukaryota</taxon>
        <taxon>Fungi</taxon>
        <taxon>Fungi incertae sedis</taxon>
        <taxon>Microsporidia</taxon>
        <taxon>Pleistophoridae</taxon>
        <taxon>Vavraia</taxon>
    </lineage>
</organism>
<dbReference type="Proteomes" id="UP000011081">
    <property type="component" value="Unassembled WGS sequence"/>
</dbReference>
<evidence type="ECO:0000313" key="1">
    <source>
        <dbReference type="EMBL" id="ELA46948.1"/>
    </source>
</evidence>